<organism evidence="4 5">
    <name type="scientific">Leucobacter luti</name>
    <dbReference type="NCBI Taxonomy" id="340320"/>
    <lineage>
        <taxon>Bacteria</taxon>
        <taxon>Bacillati</taxon>
        <taxon>Actinomycetota</taxon>
        <taxon>Actinomycetes</taxon>
        <taxon>Micrococcales</taxon>
        <taxon>Microbacteriaceae</taxon>
        <taxon>Leucobacter</taxon>
    </lineage>
</organism>
<accession>A0A4R6S6D0</accession>
<dbReference type="RefSeq" id="WP_133615366.1">
    <property type="nucleotide sequence ID" value="NZ_SNYA01000001.1"/>
</dbReference>
<dbReference type="PROSITE" id="PS51354">
    <property type="entry name" value="GLUTAREDOXIN_2"/>
    <property type="match status" value="1"/>
</dbReference>
<dbReference type="Gene3D" id="3.40.30.10">
    <property type="entry name" value="Glutaredoxin"/>
    <property type="match status" value="1"/>
</dbReference>
<evidence type="ECO:0000256" key="1">
    <source>
        <dbReference type="ARBA" id="ARBA00002292"/>
    </source>
</evidence>
<name>A0A4R6S6D0_9MICO</name>
<protein>
    <recommendedName>
        <fullName evidence="2">Glutaredoxin-like protein NrdH</fullName>
    </recommendedName>
</protein>
<feature type="domain" description="Glutaredoxin" evidence="3">
    <location>
        <begin position="3"/>
        <end position="61"/>
    </location>
</feature>
<sequence>MTITVYSKPSCVQCTVTDRALNIKGIECTVVDLSETPDAMQLVKDLGYLQAPVIVTDEDHWSWFRPDKLNALASEGATR</sequence>
<evidence type="ECO:0000313" key="5">
    <source>
        <dbReference type="Proteomes" id="UP000295601"/>
    </source>
</evidence>
<evidence type="ECO:0000256" key="2">
    <source>
        <dbReference type="ARBA" id="ARBA00017945"/>
    </source>
</evidence>
<evidence type="ECO:0000313" key="4">
    <source>
        <dbReference type="EMBL" id="TDP95362.1"/>
    </source>
</evidence>
<dbReference type="OrthoDB" id="8545217at2"/>
<keyword evidence="5" id="KW-1185">Reference proteome</keyword>
<proteinExistence type="predicted"/>
<dbReference type="InterPro" id="IPR002109">
    <property type="entry name" value="Glutaredoxin"/>
</dbReference>
<dbReference type="EMBL" id="SNYA01000001">
    <property type="protein sequence ID" value="TDP95362.1"/>
    <property type="molecule type" value="Genomic_DNA"/>
</dbReference>
<dbReference type="NCBIfam" id="TIGR02194">
    <property type="entry name" value="GlrX_NrdH"/>
    <property type="match status" value="1"/>
</dbReference>
<dbReference type="Proteomes" id="UP000295601">
    <property type="component" value="Unassembled WGS sequence"/>
</dbReference>
<dbReference type="SUPFAM" id="SSF52833">
    <property type="entry name" value="Thioredoxin-like"/>
    <property type="match status" value="1"/>
</dbReference>
<dbReference type="GO" id="GO:0045454">
    <property type="term" value="P:cell redox homeostasis"/>
    <property type="evidence" value="ECO:0007669"/>
    <property type="project" value="InterPro"/>
</dbReference>
<comment type="function">
    <text evidence="1">Electron transport system for the ribonucleotide reductase system NrdEF.</text>
</comment>
<reference evidence="4 5" key="1">
    <citation type="submission" date="2019-03" db="EMBL/GenBank/DDBJ databases">
        <title>Genomic analyses of the natural microbiome of Caenorhabditis elegans.</title>
        <authorList>
            <person name="Samuel B."/>
        </authorList>
    </citation>
    <scope>NUCLEOTIDE SEQUENCE [LARGE SCALE GENOMIC DNA]</scope>
    <source>
        <strain evidence="4 5">JUb18</strain>
    </source>
</reference>
<dbReference type="InterPro" id="IPR011909">
    <property type="entry name" value="GlrX_NrdH"/>
</dbReference>
<dbReference type="Pfam" id="PF00462">
    <property type="entry name" value="Glutaredoxin"/>
    <property type="match status" value="1"/>
</dbReference>
<comment type="caution">
    <text evidence="4">The sequence shown here is derived from an EMBL/GenBank/DDBJ whole genome shotgun (WGS) entry which is preliminary data.</text>
</comment>
<dbReference type="InterPro" id="IPR036249">
    <property type="entry name" value="Thioredoxin-like_sf"/>
</dbReference>
<gene>
    <name evidence="4" type="ORF">EDF62_0043</name>
</gene>
<dbReference type="CDD" id="cd02976">
    <property type="entry name" value="NrdH"/>
    <property type="match status" value="1"/>
</dbReference>
<evidence type="ECO:0000259" key="3">
    <source>
        <dbReference type="Pfam" id="PF00462"/>
    </source>
</evidence>
<dbReference type="AlphaFoldDB" id="A0A4R6S6D0"/>